<dbReference type="GO" id="GO:0006887">
    <property type="term" value="P:exocytosis"/>
    <property type="evidence" value="ECO:0007669"/>
    <property type="project" value="UniProtKB-KW"/>
</dbReference>
<organism evidence="6 7">
    <name type="scientific">Microbotryum silenes-dioicae</name>
    <dbReference type="NCBI Taxonomy" id="796604"/>
    <lineage>
        <taxon>Eukaryota</taxon>
        <taxon>Fungi</taxon>
        <taxon>Dikarya</taxon>
        <taxon>Basidiomycota</taxon>
        <taxon>Pucciniomycotina</taxon>
        <taxon>Microbotryomycetes</taxon>
        <taxon>Microbotryales</taxon>
        <taxon>Microbotryaceae</taxon>
        <taxon>Microbotryum</taxon>
    </lineage>
</organism>
<dbReference type="EMBL" id="FQNC01000012">
    <property type="protein sequence ID" value="SGY14202.1"/>
    <property type="molecule type" value="Genomic_DNA"/>
</dbReference>
<dbReference type="InterPro" id="IPR046364">
    <property type="entry name" value="Exo70_C"/>
</dbReference>
<evidence type="ECO:0000256" key="4">
    <source>
        <dbReference type="RuleBase" id="RU365026"/>
    </source>
</evidence>
<feature type="domain" description="Exocyst complex subunit Exo70 C-terminal" evidence="5">
    <location>
        <begin position="329"/>
        <end position="696"/>
    </location>
</feature>
<dbReference type="GO" id="GO:0005935">
    <property type="term" value="C:cellular bud neck"/>
    <property type="evidence" value="ECO:0007669"/>
    <property type="project" value="UniProtKB-SubCell"/>
</dbReference>
<dbReference type="Pfam" id="PF20669">
    <property type="entry name" value="Exo70_N"/>
    <property type="match status" value="1"/>
</dbReference>
<dbReference type="STRING" id="796604.A0A2X0LUP9"/>
<dbReference type="GO" id="GO:0005546">
    <property type="term" value="F:phosphatidylinositol-4,5-bisphosphate binding"/>
    <property type="evidence" value="ECO:0007669"/>
    <property type="project" value="InterPro"/>
</dbReference>
<comment type="subcellular location">
    <subcellularLocation>
        <location evidence="4">Bud</location>
    </subcellularLocation>
    <subcellularLocation>
        <location evidence="4">Bud neck</location>
    </subcellularLocation>
</comment>
<dbReference type="Gene3D" id="1.20.1280.170">
    <property type="entry name" value="Exocyst complex component Exo70"/>
    <property type="match status" value="1"/>
</dbReference>
<keyword evidence="7" id="KW-1185">Reference proteome</keyword>
<gene>
    <name evidence="6" type="primary">BQ5605_C010g06099</name>
    <name evidence="6" type="ORF">BQ5605_C010G06099</name>
</gene>
<dbReference type="PANTHER" id="PTHR12542">
    <property type="entry name" value="EXOCYST COMPLEX PROTEIN EXO70"/>
    <property type="match status" value="1"/>
</dbReference>
<name>A0A2X0LUP9_9BASI</name>
<keyword evidence="3 4" id="KW-0268">Exocytosis</keyword>
<evidence type="ECO:0000313" key="7">
    <source>
        <dbReference type="Proteomes" id="UP000249464"/>
    </source>
</evidence>
<accession>A0A2X0LUP9</accession>
<dbReference type="SUPFAM" id="SSF74788">
    <property type="entry name" value="Cullin repeat-like"/>
    <property type="match status" value="1"/>
</dbReference>
<evidence type="ECO:0000313" key="6">
    <source>
        <dbReference type="EMBL" id="SGY14202.1"/>
    </source>
</evidence>
<evidence type="ECO:0000256" key="1">
    <source>
        <dbReference type="ARBA" id="ARBA00006756"/>
    </source>
</evidence>
<keyword evidence="2 4" id="KW-0813">Transport</keyword>
<comment type="similarity">
    <text evidence="1 4">Belongs to the EXO70 family.</text>
</comment>
<dbReference type="InterPro" id="IPR016159">
    <property type="entry name" value="Cullin_repeat-like_dom_sf"/>
</dbReference>
<dbReference type="GO" id="GO:0000145">
    <property type="term" value="C:exocyst"/>
    <property type="evidence" value="ECO:0007669"/>
    <property type="project" value="InterPro"/>
</dbReference>
<evidence type="ECO:0000256" key="3">
    <source>
        <dbReference type="ARBA" id="ARBA00022483"/>
    </source>
</evidence>
<dbReference type="PANTHER" id="PTHR12542:SF41">
    <property type="entry name" value="EXOCYST COMPLEX COMPONENT 7"/>
    <property type="match status" value="1"/>
</dbReference>
<sequence>MAMYTRFQPTASTSNSASIALEQSNADLTLLNQSLAKSKRITDKMTSRLGDFDDRCVRRPCTPTEEEARRLTYSCGLGHPSLARLEKSLVPIHKQTGRLTRVSKNLESTLKSIQGLLGHHDLVTNEQELISVGPDPSDLKPYLDAIDRLTIATEAVRKTDAKGNGALGQMTGLVESGAQQLAAVFRQWVHETSPQIDAGSLYDKGMRAKAGIQSICRTPYEKLTDSSHHSCTGKPFPTLTPTFVDSALPLIAYIRALPEVGPRAFEDLQIAYGQERASFVEAALANASKDVLTDATPMLSASDIRRSLGRFLDVMFGLLKLLFVFPSAQSEYALLSTVFANVPPSTRREIYSNILPPSLSLFYTTGTQLNGVVKKALDALVPIAFSTFSELQEQIAEFEEWVRIKAARKDNELGELLHAFRGTCLTSLPAMIDTTKQWGARGISASESGAGVGTVTFNVVNFMRQLSDNQTVVEGFLNVLGPGNWGGPKIPVSTRDGDEEQSLLTRYLNDVLQTLLAALDQRAKGLRARSGISAIFLLNNISFIRREVLSSQIGDVLGEACEDALNKLMRTTKASYLEIWSPLVSALLDAGLEQSGAAGAIKAAVKGGGGGGNERAQTKDRFLRFGDGLQEVENLHAVAKLDEGEQELKERLKGEVERMIVPTYTKFLAKHRNGDFSKNPEKYLKLDADQLEARIQAIFE</sequence>
<dbReference type="Pfam" id="PF03081">
    <property type="entry name" value="Exo70_C"/>
    <property type="match status" value="1"/>
</dbReference>
<evidence type="ECO:0000259" key="5">
    <source>
        <dbReference type="Pfam" id="PF03081"/>
    </source>
</evidence>
<dbReference type="Proteomes" id="UP000249464">
    <property type="component" value="Unassembled WGS sequence"/>
</dbReference>
<reference evidence="6 7" key="1">
    <citation type="submission" date="2016-11" db="EMBL/GenBank/DDBJ databases">
        <authorList>
            <person name="Jaros S."/>
            <person name="Januszkiewicz K."/>
            <person name="Wedrychowicz H."/>
        </authorList>
    </citation>
    <scope>NUCLEOTIDE SEQUENCE [LARGE SCALE GENOMIC DNA]</scope>
</reference>
<dbReference type="InterPro" id="IPR004140">
    <property type="entry name" value="Exo70"/>
</dbReference>
<dbReference type="AlphaFoldDB" id="A0A2X0LUP9"/>
<proteinExistence type="inferred from homology"/>
<keyword evidence="4" id="KW-0653">Protein transport</keyword>
<dbReference type="GO" id="GO:0015031">
    <property type="term" value="P:protein transport"/>
    <property type="evidence" value="ECO:0007669"/>
    <property type="project" value="UniProtKB-KW"/>
</dbReference>
<evidence type="ECO:0000256" key="2">
    <source>
        <dbReference type="ARBA" id="ARBA00022448"/>
    </source>
</evidence>
<protein>
    <recommendedName>
        <fullName evidence="4">Exocyst complex protein EXO70</fullName>
    </recommendedName>
</protein>
<comment type="function">
    <text evidence="4">Involved in the secretory pathway as part of the exocyst complex which tethers secretory vesicles to the sites of exocytosis. Also plays a role in the assembly of the exocyst.</text>
</comment>